<keyword evidence="17" id="KW-1208">Phospholipid metabolism</keyword>
<reference evidence="21" key="1">
    <citation type="submission" date="2016-01" db="EMBL/GenBank/DDBJ databases">
        <authorList>
            <person name="Husnik F."/>
        </authorList>
    </citation>
    <scope>NUCLEOTIDE SEQUENCE [LARGE SCALE GENOMIC DNA]</scope>
</reference>
<evidence type="ECO:0000256" key="9">
    <source>
        <dbReference type="ARBA" id="ARBA00022516"/>
    </source>
</evidence>
<dbReference type="GO" id="GO:0004605">
    <property type="term" value="F:phosphatidate cytidylyltransferase activity"/>
    <property type="evidence" value="ECO:0007669"/>
    <property type="project" value="UniProtKB-EC"/>
</dbReference>
<keyword evidence="21" id="KW-1185">Reference proteome</keyword>
<evidence type="ECO:0000256" key="6">
    <source>
        <dbReference type="ARBA" id="ARBA00012487"/>
    </source>
</evidence>
<comment type="similarity">
    <text evidence="5 18">Belongs to the CDS family.</text>
</comment>
<accession>A0A143WQG6</accession>
<evidence type="ECO:0000256" key="13">
    <source>
        <dbReference type="ARBA" id="ARBA00022989"/>
    </source>
</evidence>
<gene>
    <name evidence="20" type="primary">cdsA</name>
    <name evidence="20" type="ORF">FVIR_GE00064</name>
</gene>
<dbReference type="OrthoDB" id="9799199at2"/>
<evidence type="ECO:0000256" key="14">
    <source>
        <dbReference type="ARBA" id="ARBA00023098"/>
    </source>
</evidence>
<dbReference type="UniPathway" id="UPA00557">
    <property type="reaction ID" value="UER00614"/>
</dbReference>
<dbReference type="PANTHER" id="PTHR46382:SF1">
    <property type="entry name" value="PHOSPHATIDATE CYTIDYLYLTRANSFERASE"/>
    <property type="match status" value="1"/>
</dbReference>
<feature type="transmembrane region" description="Helical" evidence="19">
    <location>
        <begin position="266"/>
        <end position="284"/>
    </location>
</feature>
<feature type="transmembrane region" description="Helical" evidence="19">
    <location>
        <begin position="86"/>
        <end position="105"/>
    </location>
</feature>
<keyword evidence="16" id="KW-0594">Phospholipid biosynthesis</keyword>
<dbReference type="InterPro" id="IPR000374">
    <property type="entry name" value="PC_trans"/>
</dbReference>
<evidence type="ECO:0000256" key="15">
    <source>
        <dbReference type="ARBA" id="ARBA00023136"/>
    </source>
</evidence>
<organism evidence="20 21">
    <name type="scientific">Candidatus Gullanella endobia</name>
    <dbReference type="NCBI Taxonomy" id="1070130"/>
    <lineage>
        <taxon>Bacteria</taxon>
        <taxon>Pseudomonadati</taxon>
        <taxon>Pseudomonadota</taxon>
        <taxon>Gammaproteobacteria</taxon>
        <taxon>Enterobacterales</taxon>
        <taxon>Enterobacteriaceae</taxon>
        <taxon>Candidatus Gullanella</taxon>
    </lineage>
</organism>
<keyword evidence="15 19" id="KW-0472">Membrane</keyword>
<evidence type="ECO:0000256" key="11">
    <source>
        <dbReference type="ARBA" id="ARBA00022692"/>
    </source>
</evidence>
<evidence type="ECO:0000256" key="3">
    <source>
        <dbReference type="ARBA" id="ARBA00005119"/>
    </source>
</evidence>
<keyword evidence="14" id="KW-0443">Lipid metabolism</keyword>
<feature type="transmembrane region" description="Helical" evidence="19">
    <location>
        <begin position="149"/>
        <end position="171"/>
    </location>
</feature>
<feature type="transmembrane region" description="Helical" evidence="19">
    <location>
        <begin position="219"/>
        <end position="236"/>
    </location>
</feature>
<dbReference type="Proteomes" id="UP000095665">
    <property type="component" value="Chromosome I"/>
</dbReference>
<evidence type="ECO:0000256" key="8">
    <source>
        <dbReference type="ARBA" id="ARBA00022475"/>
    </source>
</evidence>
<proteinExistence type="inferred from homology"/>
<keyword evidence="11 18" id="KW-0812">Transmembrane</keyword>
<protein>
    <recommendedName>
        <fullName evidence="7 18">Phosphatidate cytidylyltransferase</fullName>
        <ecNumber evidence="6 18">2.7.7.41</ecNumber>
    </recommendedName>
</protein>
<evidence type="ECO:0000256" key="19">
    <source>
        <dbReference type="SAM" id="Phobius"/>
    </source>
</evidence>
<evidence type="ECO:0000256" key="2">
    <source>
        <dbReference type="ARBA" id="ARBA00004651"/>
    </source>
</evidence>
<dbReference type="NCBIfam" id="NF008635">
    <property type="entry name" value="PRK11624.1"/>
    <property type="match status" value="1"/>
</dbReference>
<keyword evidence="13 19" id="KW-1133">Transmembrane helix</keyword>
<evidence type="ECO:0000256" key="7">
    <source>
        <dbReference type="ARBA" id="ARBA00019373"/>
    </source>
</evidence>
<sequence length="285" mass="32695">MKYRLITAFILIPIVISVLFLLPPIGFTFFTFMVCILSAWEWGKLAELNSNKQRIWFAILCSLLLILIMLSIPSYQPFITIWKIKYILLISLIWWLVALLLVLFYPRSAMLWHKSKLLLLVFGILTILPFFCGMLALRQYHYTINHFTGSWWILYIMVQVWSSDSGAYIFGHTLGRYKLAPKVSPSKTWEGFIGGFITSIVISWFFIKYAPLETTPRKLLVCSIMTTLISVLGDLTESMFKREAGIKDSGYLIPGHGGILDRIDSLTAVVPIFACMMLLPIFNII</sequence>
<evidence type="ECO:0000256" key="18">
    <source>
        <dbReference type="RuleBase" id="RU003938"/>
    </source>
</evidence>
<dbReference type="RefSeq" id="WP_067497445.1">
    <property type="nucleotide sequence ID" value="NZ_LN999832.1"/>
</dbReference>
<dbReference type="Pfam" id="PF01148">
    <property type="entry name" value="CTP_transf_1"/>
    <property type="match status" value="1"/>
</dbReference>
<feature type="transmembrane region" description="Helical" evidence="19">
    <location>
        <begin position="117"/>
        <end position="137"/>
    </location>
</feature>
<dbReference type="PANTHER" id="PTHR46382">
    <property type="entry name" value="PHOSPHATIDATE CYTIDYLYLTRANSFERASE"/>
    <property type="match status" value="1"/>
</dbReference>
<evidence type="ECO:0000256" key="17">
    <source>
        <dbReference type="ARBA" id="ARBA00023264"/>
    </source>
</evidence>
<keyword evidence="10 18" id="KW-0808">Transferase</keyword>
<evidence type="ECO:0000256" key="10">
    <source>
        <dbReference type="ARBA" id="ARBA00022679"/>
    </source>
</evidence>
<comment type="pathway">
    <text evidence="3 18">Phospholipid metabolism; CDP-diacylglycerol biosynthesis; CDP-diacylglycerol from sn-glycerol 3-phosphate: step 3/3.</text>
</comment>
<dbReference type="PATRIC" id="fig|1070130.3.peg.106"/>
<dbReference type="EMBL" id="LN999832">
    <property type="protein sequence ID" value="CUX95797.1"/>
    <property type="molecule type" value="Genomic_DNA"/>
</dbReference>
<evidence type="ECO:0000256" key="4">
    <source>
        <dbReference type="ARBA" id="ARBA00005189"/>
    </source>
</evidence>
<evidence type="ECO:0000313" key="21">
    <source>
        <dbReference type="Proteomes" id="UP000095665"/>
    </source>
</evidence>
<dbReference type="AlphaFoldDB" id="A0A143WQG6"/>
<comment type="pathway">
    <text evidence="4">Lipid metabolism.</text>
</comment>
<keyword evidence="12 18" id="KW-0548">Nucleotidyltransferase</keyword>
<dbReference type="KEGG" id="ged:FVIR_GE00064"/>
<feature type="transmembrane region" description="Helical" evidence="19">
    <location>
        <begin position="191"/>
        <end position="207"/>
    </location>
</feature>
<dbReference type="GO" id="GO:0005886">
    <property type="term" value="C:plasma membrane"/>
    <property type="evidence" value="ECO:0007669"/>
    <property type="project" value="UniProtKB-SubCell"/>
</dbReference>
<feature type="transmembrane region" description="Helical" evidence="19">
    <location>
        <begin position="55"/>
        <end position="74"/>
    </location>
</feature>
<dbReference type="PROSITE" id="PS01315">
    <property type="entry name" value="CDS"/>
    <property type="match status" value="1"/>
</dbReference>
<dbReference type="STRING" id="1070130.FVIR_GE00064"/>
<evidence type="ECO:0000256" key="5">
    <source>
        <dbReference type="ARBA" id="ARBA00010185"/>
    </source>
</evidence>
<keyword evidence="9" id="KW-0444">Lipid biosynthesis</keyword>
<evidence type="ECO:0000313" key="20">
    <source>
        <dbReference type="EMBL" id="CUX95797.1"/>
    </source>
</evidence>
<keyword evidence="8" id="KW-1003">Cell membrane</keyword>
<name>A0A143WQG6_9ENTR</name>
<comment type="subcellular location">
    <subcellularLocation>
        <location evidence="2">Cell membrane</location>
        <topology evidence="2">Multi-pass membrane protein</topology>
    </subcellularLocation>
</comment>
<dbReference type="GO" id="GO:0016024">
    <property type="term" value="P:CDP-diacylglycerol biosynthetic process"/>
    <property type="evidence" value="ECO:0007669"/>
    <property type="project" value="UniProtKB-UniPathway"/>
</dbReference>
<dbReference type="EC" id="2.7.7.41" evidence="6 18"/>
<feature type="transmembrane region" description="Helical" evidence="19">
    <location>
        <begin position="7"/>
        <end position="40"/>
    </location>
</feature>
<comment type="catalytic activity">
    <reaction evidence="1 18">
        <text>a 1,2-diacyl-sn-glycero-3-phosphate + CTP + H(+) = a CDP-1,2-diacyl-sn-glycerol + diphosphate</text>
        <dbReference type="Rhea" id="RHEA:16229"/>
        <dbReference type="ChEBI" id="CHEBI:15378"/>
        <dbReference type="ChEBI" id="CHEBI:33019"/>
        <dbReference type="ChEBI" id="CHEBI:37563"/>
        <dbReference type="ChEBI" id="CHEBI:58332"/>
        <dbReference type="ChEBI" id="CHEBI:58608"/>
        <dbReference type="EC" id="2.7.7.41"/>
    </reaction>
</comment>
<evidence type="ECO:0000256" key="16">
    <source>
        <dbReference type="ARBA" id="ARBA00023209"/>
    </source>
</evidence>
<evidence type="ECO:0000256" key="12">
    <source>
        <dbReference type="ARBA" id="ARBA00022695"/>
    </source>
</evidence>
<evidence type="ECO:0000256" key="1">
    <source>
        <dbReference type="ARBA" id="ARBA00001698"/>
    </source>
</evidence>